<comment type="caution">
    <text evidence="2">The sequence shown here is derived from an EMBL/GenBank/DDBJ whole genome shotgun (WGS) entry which is preliminary data.</text>
</comment>
<feature type="compositionally biased region" description="Basic residues" evidence="1">
    <location>
        <begin position="1"/>
        <end position="12"/>
    </location>
</feature>
<dbReference type="AlphaFoldDB" id="A0A644ZTV0"/>
<proteinExistence type="predicted"/>
<protein>
    <submittedName>
        <fullName evidence="2">Uncharacterized protein</fullName>
    </submittedName>
</protein>
<gene>
    <name evidence="2" type="ORF">SDC9_91107</name>
</gene>
<feature type="compositionally biased region" description="Polar residues" evidence="1">
    <location>
        <begin position="57"/>
        <end position="73"/>
    </location>
</feature>
<feature type="region of interest" description="Disordered" evidence="1">
    <location>
        <begin position="53"/>
        <end position="123"/>
    </location>
</feature>
<dbReference type="EMBL" id="VSSQ01010471">
    <property type="protein sequence ID" value="MPM44429.1"/>
    <property type="molecule type" value="Genomic_DNA"/>
</dbReference>
<reference evidence="2" key="1">
    <citation type="submission" date="2019-08" db="EMBL/GenBank/DDBJ databases">
        <authorList>
            <person name="Kucharzyk K."/>
            <person name="Murdoch R.W."/>
            <person name="Higgins S."/>
            <person name="Loffler F."/>
        </authorList>
    </citation>
    <scope>NUCLEOTIDE SEQUENCE</scope>
</reference>
<name>A0A644ZTV0_9ZZZZ</name>
<evidence type="ECO:0000313" key="2">
    <source>
        <dbReference type="EMBL" id="MPM44429.1"/>
    </source>
</evidence>
<feature type="compositionally biased region" description="Basic residues" evidence="1">
    <location>
        <begin position="106"/>
        <end position="123"/>
    </location>
</feature>
<accession>A0A644ZTV0</accession>
<feature type="region of interest" description="Disordered" evidence="1">
    <location>
        <begin position="1"/>
        <end position="21"/>
    </location>
</feature>
<evidence type="ECO:0000256" key="1">
    <source>
        <dbReference type="SAM" id="MobiDB-lite"/>
    </source>
</evidence>
<organism evidence="2">
    <name type="scientific">bioreactor metagenome</name>
    <dbReference type="NCBI Taxonomy" id="1076179"/>
    <lineage>
        <taxon>unclassified sequences</taxon>
        <taxon>metagenomes</taxon>
        <taxon>ecological metagenomes</taxon>
    </lineage>
</organism>
<sequence>MDHHAVQRRNQRRRDLNEKFELGGQGCDVIHHTQYHDDDGPQKNAAELVRHLREQQNAHNKAQKNGQSAQPRNGNMVHPAVVLGNVHCPHLVGEGLYDGRRQKADHQRHKQGQKHPGKQMRIQ</sequence>